<reference evidence="3" key="1">
    <citation type="submission" date="2018-06" db="EMBL/GenBank/DDBJ databases">
        <authorList>
            <person name="Zhirakovskaya E."/>
        </authorList>
    </citation>
    <scope>NUCLEOTIDE SEQUENCE</scope>
</reference>
<accession>A0A3B0YPN1</accession>
<feature type="compositionally biased region" description="Low complexity" evidence="1">
    <location>
        <begin position="65"/>
        <end position="82"/>
    </location>
</feature>
<dbReference type="EMBL" id="UOFL01000143">
    <property type="protein sequence ID" value="VAW78053.1"/>
    <property type="molecule type" value="Genomic_DNA"/>
</dbReference>
<evidence type="ECO:0000259" key="2">
    <source>
        <dbReference type="Pfam" id="PF20002"/>
    </source>
</evidence>
<evidence type="ECO:0000256" key="1">
    <source>
        <dbReference type="SAM" id="MobiDB-lite"/>
    </source>
</evidence>
<gene>
    <name evidence="3" type="ORF">MNBD_GAMMA12-3888</name>
</gene>
<protein>
    <recommendedName>
        <fullName evidence="2">FtsH ternary system domain-containing protein</fullName>
    </recommendedName>
</protein>
<dbReference type="AlphaFoldDB" id="A0A3B0YPN1"/>
<dbReference type="InterPro" id="IPR045483">
    <property type="entry name" value="fvmX3-analog"/>
</dbReference>
<feature type="domain" description="FtsH ternary system" evidence="2">
    <location>
        <begin position="1"/>
        <end position="85"/>
    </location>
</feature>
<dbReference type="Pfam" id="PF20002">
    <property type="entry name" value="fvmX3-analog"/>
    <property type="match status" value="1"/>
</dbReference>
<feature type="region of interest" description="Disordered" evidence="1">
    <location>
        <begin position="62"/>
        <end position="88"/>
    </location>
</feature>
<evidence type="ECO:0000313" key="3">
    <source>
        <dbReference type="EMBL" id="VAW78053.1"/>
    </source>
</evidence>
<sequence>MANITIKLIFNKTTGKKDIYIDLQSDSDAMPIEHEQQHRLILEQLLGKGVLQASEAGEIIVTRGQESNEQSSSTQQTQNQNNKLDQGQ</sequence>
<name>A0A3B0YPN1_9ZZZZ</name>
<proteinExistence type="predicted"/>
<organism evidence="3">
    <name type="scientific">hydrothermal vent metagenome</name>
    <dbReference type="NCBI Taxonomy" id="652676"/>
    <lineage>
        <taxon>unclassified sequences</taxon>
        <taxon>metagenomes</taxon>
        <taxon>ecological metagenomes</taxon>
    </lineage>
</organism>